<evidence type="ECO:0000313" key="3">
    <source>
        <dbReference type="Proteomes" id="UP000323569"/>
    </source>
</evidence>
<feature type="region of interest" description="Disordered" evidence="1">
    <location>
        <begin position="301"/>
        <end position="320"/>
    </location>
</feature>
<reference evidence="2 3" key="1">
    <citation type="submission" date="2018-09" db="EMBL/GenBank/DDBJ databases">
        <title>Evolutionary history of phycoerythrin pigmentation in the water bloom-forming cyanobacterium Microcystis aeruginosa.</title>
        <authorList>
            <person name="Tanabe Y."/>
            <person name="Tanabe Y."/>
            <person name="Yamaguchi H."/>
        </authorList>
    </citation>
    <scope>NUCLEOTIDE SEQUENCE [LARGE SCALE GENOMIC DNA]</scope>
    <source>
        <strain evidence="2 3">NIES-2519</strain>
    </source>
</reference>
<dbReference type="InterPro" id="IPR036465">
    <property type="entry name" value="vWFA_dom_sf"/>
</dbReference>
<evidence type="ECO:0008006" key="4">
    <source>
        <dbReference type="Google" id="ProtNLM"/>
    </source>
</evidence>
<sequence>MTAIPVDLVIVIDTSVSVKAEAEGLSQAAETAIANARSHCPSDLRVIWLGIEGTWKNTQFERTVRDYLSKTCAIPESALKSRKKGELPSGGAQEDAARVMQDLATHFDWRTGAKRAIFYLGDEALDAGGDKTLAKDIEAANQAIQGAKTAQVIIHTYCGQSKSRYRHTIEAEYARVAQETGGQSFTAEGSLRDFATVLEQIICGSQSLPQISLTEPQNNDTPTTALATDGDPQPVLPQTHGEHQTMATKPKGAPESTPAAANVTQPTPEKPKTEQPETTEPKTKYIPATGLEDYGRWKTMFKDRKANPNDPPFRRGRIWS</sequence>
<evidence type="ECO:0000313" key="2">
    <source>
        <dbReference type="EMBL" id="GCA70710.1"/>
    </source>
</evidence>
<evidence type="ECO:0000256" key="1">
    <source>
        <dbReference type="SAM" id="MobiDB-lite"/>
    </source>
</evidence>
<dbReference type="InterPro" id="IPR031035">
    <property type="entry name" value="PatC_TenC_TruC"/>
</dbReference>
<dbReference type="Proteomes" id="UP000323569">
    <property type="component" value="Unassembled WGS sequence"/>
</dbReference>
<accession>A0A5A5R4F5</accession>
<gene>
    <name evidence="2" type="ORF">MiYa_02245</name>
</gene>
<dbReference type="RefSeq" id="WP_149979220.1">
    <property type="nucleotide sequence ID" value="NZ_BHVO01000034.1"/>
</dbReference>
<dbReference type="AlphaFoldDB" id="A0A5A5R4F5"/>
<feature type="compositionally biased region" description="Polar residues" evidence="1">
    <location>
        <begin position="211"/>
        <end position="226"/>
    </location>
</feature>
<dbReference type="EMBL" id="BHVO01000034">
    <property type="protein sequence ID" value="GCA70710.1"/>
    <property type="molecule type" value="Genomic_DNA"/>
</dbReference>
<comment type="caution">
    <text evidence="2">The sequence shown here is derived from an EMBL/GenBank/DDBJ whole genome shotgun (WGS) entry which is preliminary data.</text>
</comment>
<protein>
    <recommendedName>
        <fullName evidence="4">VWFA domain-containing protein</fullName>
    </recommendedName>
</protein>
<proteinExistence type="predicted"/>
<name>A0A5A5R4F5_MICAE</name>
<organism evidence="2 3">
    <name type="scientific">Microcystis aeruginosa NIES-2519</name>
    <dbReference type="NCBI Taxonomy" id="2303981"/>
    <lineage>
        <taxon>Bacteria</taxon>
        <taxon>Bacillati</taxon>
        <taxon>Cyanobacteriota</taxon>
        <taxon>Cyanophyceae</taxon>
        <taxon>Oscillatoriophycideae</taxon>
        <taxon>Chroococcales</taxon>
        <taxon>Microcystaceae</taxon>
        <taxon>Microcystis</taxon>
    </lineage>
</organism>
<dbReference type="SUPFAM" id="SSF53300">
    <property type="entry name" value="vWA-like"/>
    <property type="match status" value="1"/>
</dbReference>
<feature type="compositionally biased region" description="Basic and acidic residues" evidence="1">
    <location>
        <begin position="269"/>
        <end position="283"/>
    </location>
</feature>
<dbReference type="Gene3D" id="3.40.50.410">
    <property type="entry name" value="von Willebrand factor, type A domain"/>
    <property type="match status" value="1"/>
</dbReference>
<feature type="region of interest" description="Disordered" evidence="1">
    <location>
        <begin position="211"/>
        <end position="291"/>
    </location>
</feature>
<dbReference type="NCBIfam" id="TIGR04447">
    <property type="entry name" value="PatC_TenC_TruC"/>
    <property type="match status" value="1"/>
</dbReference>